<sequence>MSSSLRTRVGPTALWGMFGVLATLVGMAAGHLLASLTTPAASPVLAVGSRVIDATPTPMKEWAIRQFGSADKPILIGSVMVVVLLLSAVAGLLARKRFVYGAVMLVVLVAVAAFAALTSTGAKASDVVPSLVAAVAGVAALGWLHRVATRGSRSADAEPVPGATVRSDDPAPRSASRRGVLVATGVLALAAAVMGGAGRFITGLRTRPEDIDLPTAADPAPALPTDLSEKYPGISSLRTSNADFYRVDTRLDTPILSADDWTLTIDGDVDQEVTLTFDDLLGMELIERDITMTCVSNSVGGKFVGAATWLGVRLTDVLERAGIEGTKADQILATDFDGMTISTPLEVAVDGRDTMLVVGMNGEPLPREHGFPVRMITPGLYGFVGSCKWLTRLTLTTYDDAQAYWTERDWDTDAPIKISTRIDTPNALDQLDKGENIVGGVAWAQQKGGVAKVQVQVDGGGWQDAELGPEVNNDYWRQWFYRWDAQDEGQHTISARCVDGDGNVQTAAQAQPFPGGSSGIHSLLVSVA</sequence>
<accession>A0ABV1P121</accession>
<feature type="transmembrane region" description="Helical" evidence="2">
    <location>
        <begin position="12"/>
        <end position="34"/>
    </location>
</feature>
<feature type="region of interest" description="Disordered" evidence="1">
    <location>
        <begin position="154"/>
        <end position="176"/>
    </location>
</feature>
<dbReference type="Pfam" id="PF00174">
    <property type="entry name" value="Oxidored_molyb"/>
    <property type="match status" value="1"/>
</dbReference>
<reference evidence="4 5" key="1">
    <citation type="submission" date="2024-02" db="EMBL/GenBank/DDBJ databases">
        <title>Full genome sequence of Nocardioides kribbensis.</title>
        <authorList>
            <person name="Poletto B.L."/>
            <person name="Silva G."/>
            <person name="Galante D."/>
            <person name="Campos K.R."/>
            <person name="Santos M.B.N."/>
            <person name="Sacchi C.T."/>
        </authorList>
    </citation>
    <scope>NUCLEOTIDE SEQUENCE [LARGE SCALE GENOMIC DNA]</scope>
    <source>
        <strain evidence="4 5">O4R</strain>
    </source>
</reference>
<dbReference type="InterPro" id="IPR036374">
    <property type="entry name" value="OxRdtase_Mopterin-bd_sf"/>
</dbReference>
<evidence type="ECO:0000259" key="3">
    <source>
        <dbReference type="Pfam" id="PF00174"/>
    </source>
</evidence>
<dbReference type="InterPro" id="IPR000572">
    <property type="entry name" value="OxRdtase_Mopterin-bd_dom"/>
</dbReference>
<comment type="caution">
    <text evidence="4">The sequence shown here is derived from an EMBL/GenBank/DDBJ whole genome shotgun (WGS) entry which is preliminary data.</text>
</comment>
<dbReference type="SUPFAM" id="SSF56524">
    <property type="entry name" value="Oxidoreductase molybdopterin-binding domain"/>
    <property type="match status" value="1"/>
</dbReference>
<evidence type="ECO:0000256" key="1">
    <source>
        <dbReference type="SAM" id="MobiDB-lite"/>
    </source>
</evidence>
<keyword evidence="2" id="KW-0812">Transmembrane</keyword>
<organism evidence="4 5">
    <name type="scientific">Nocardioides kribbensis</name>
    <dbReference type="NCBI Taxonomy" id="305517"/>
    <lineage>
        <taxon>Bacteria</taxon>
        <taxon>Bacillati</taxon>
        <taxon>Actinomycetota</taxon>
        <taxon>Actinomycetes</taxon>
        <taxon>Propionibacteriales</taxon>
        <taxon>Nocardioidaceae</taxon>
        <taxon>Nocardioides</taxon>
    </lineage>
</organism>
<keyword evidence="5" id="KW-1185">Reference proteome</keyword>
<evidence type="ECO:0000313" key="5">
    <source>
        <dbReference type="Proteomes" id="UP001482520"/>
    </source>
</evidence>
<dbReference type="Gene3D" id="2.60.40.650">
    <property type="match status" value="1"/>
</dbReference>
<dbReference type="RefSeq" id="WP_349805060.1">
    <property type="nucleotide sequence ID" value="NZ_JBEGDP010000017.1"/>
</dbReference>
<keyword evidence="2" id="KW-0472">Membrane</keyword>
<dbReference type="PANTHER" id="PTHR19372:SF7">
    <property type="entry name" value="SULFITE OXIDASE, MITOCHONDRIAL"/>
    <property type="match status" value="1"/>
</dbReference>
<feature type="domain" description="Oxidoreductase molybdopterin-binding" evidence="3">
    <location>
        <begin position="252"/>
        <end position="405"/>
    </location>
</feature>
<proteinExistence type="predicted"/>
<dbReference type="PANTHER" id="PTHR19372">
    <property type="entry name" value="SULFITE REDUCTASE"/>
    <property type="match status" value="1"/>
</dbReference>
<dbReference type="InterPro" id="IPR014756">
    <property type="entry name" value="Ig_E-set"/>
</dbReference>
<evidence type="ECO:0000256" key="2">
    <source>
        <dbReference type="SAM" id="Phobius"/>
    </source>
</evidence>
<protein>
    <submittedName>
        <fullName evidence="4">Molybdopterin-dependent oxidoreductase</fullName>
    </submittedName>
</protein>
<feature type="transmembrane region" description="Helical" evidence="2">
    <location>
        <begin position="180"/>
        <end position="201"/>
    </location>
</feature>
<evidence type="ECO:0000313" key="4">
    <source>
        <dbReference type="EMBL" id="MEQ7848459.1"/>
    </source>
</evidence>
<keyword evidence="2" id="KW-1133">Transmembrane helix</keyword>
<feature type="transmembrane region" description="Helical" evidence="2">
    <location>
        <begin position="98"/>
        <end position="121"/>
    </location>
</feature>
<feature type="transmembrane region" description="Helical" evidence="2">
    <location>
        <begin position="127"/>
        <end position="144"/>
    </location>
</feature>
<gene>
    <name evidence="4" type="ORF">V6R90_14340</name>
</gene>
<name>A0ABV1P121_9ACTN</name>
<dbReference type="EMBL" id="JBEGDP010000017">
    <property type="protein sequence ID" value="MEQ7848459.1"/>
    <property type="molecule type" value="Genomic_DNA"/>
</dbReference>
<dbReference type="SUPFAM" id="SSF81296">
    <property type="entry name" value="E set domains"/>
    <property type="match status" value="1"/>
</dbReference>
<feature type="transmembrane region" description="Helical" evidence="2">
    <location>
        <begin position="74"/>
        <end position="93"/>
    </location>
</feature>
<dbReference type="Proteomes" id="UP001482520">
    <property type="component" value="Unassembled WGS sequence"/>
</dbReference>
<dbReference type="Gene3D" id="3.90.420.10">
    <property type="entry name" value="Oxidoreductase, molybdopterin-binding domain"/>
    <property type="match status" value="1"/>
</dbReference>